<comment type="caution">
    <text evidence="3">The sequence shown here is derived from an EMBL/GenBank/DDBJ whole genome shotgun (WGS) entry which is preliminary data.</text>
</comment>
<name>A0A6A4S0C0_SCOMX</name>
<proteinExistence type="predicted"/>
<dbReference type="EMBL" id="VEVO01000020">
    <property type="protein sequence ID" value="KAF0024882.1"/>
    <property type="molecule type" value="Genomic_DNA"/>
</dbReference>
<evidence type="ECO:0008006" key="5">
    <source>
        <dbReference type="Google" id="ProtNLM"/>
    </source>
</evidence>
<feature type="domain" description="HAT C-terminal dimerisation" evidence="1">
    <location>
        <begin position="394"/>
        <end position="443"/>
    </location>
</feature>
<evidence type="ECO:0000259" key="2">
    <source>
        <dbReference type="Pfam" id="PF14291"/>
    </source>
</evidence>
<dbReference type="Proteomes" id="UP000438429">
    <property type="component" value="Unassembled WGS sequence"/>
</dbReference>
<dbReference type="InterPro" id="IPR012337">
    <property type="entry name" value="RNaseH-like_sf"/>
</dbReference>
<feature type="domain" description="DUF4371" evidence="2">
    <location>
        <begin position="60"/>
        <end position="178"/>
    </location>
</feature>
<dbReference type="PANTHER" id="PTHR45749:SF21">
    <property type="entry name" value="DUF4371 DOMAIN-CONTAINING PROTEIN"/>
    <property type="match status" value="1"/>
</dbReference>
<dbReference type="InterPro" id="IPR008906">
    <property type="entry name" value="HATC_C_dom"/>
</dbReference>
<organism evidence="3 4">
    <name type="scientific">Scophthalmus maximus</name>
    <name type="common">Turbot</name>
    <name type="synonym">Psetta maxima</name>
    <dbReference type="NCBI Taxonomy" id="52904"/>
    <lineage>
        <taxon>Eukaryota</taxon>
        <taxon>Metazoa</taxon>
        <taxon>Chordata</taxon>
        <taxon>Craniata</taxon>
        <taxon>Vertebrata</taxon>
        <taxon>Euteleostomi</taxon>
        <taxon>Actinopterygii</taxon>
        <taxon>Neopterygii</taxon>
        <taxon>Teleostei</taxon>
        <taxon>Neoteleostei</taxon>
        <taxon>Acanthomorphata</taxon>
        <taxon>Carangaria</taxon>
        <taxon>Pleuronectiformes</taxon>
        <taxon>Pleuronectoidei</taxon>
        <taxon>Scophthalmidae</taxon>
        <taxon>Scophthalmus</taxon>
    </lineage>
</organism>
<evidence type="ECO:0000313" key="3">
    <source>
        <dbReference type="EMBL" id="KAF0024882.1"/>
    </source>
</evidence>
<dbReference type="PANTHER" id="PTHR45749">
    <property type="match status" value="1"/>
</dbReference>
<protein>
    <recommendedName>
        <fullName evidence="5">Zinc finger MYM-type protein 1-like</fullName>
    </recommendedName>
</protein>
<gene>
    <name evidence="3" type="ORF">F2P81_021763</name>
</gene>
<dbReference type="SUPFAM" id="SSF53098">
    <property type="entry name" value="Ribonuclease H-like"/>
    <property type="match status" value="1"/>
</dbReference>
<sequence length="477" mass="54098">MCVRACVCVVCLVMRHSSKARMSKKRKVDIRDFFRSLLCPVKVLRSDDDSILLEWLNSRSHDYTSPKIQNELLSIMANYIVRDIATEIRSQPELQYSIIIDGTHDITGTEQESICLRYVDHDLIPHEVFVGLYEVSLTIGQNLANVAKDVLLRLNLSLDGLWGQTYDGAANMSGKYAGAQAYLAQAQPLALFVHCGPHCVNLITQATCAASSVVRDALQWVHELGHLFGLSGKFKTIFCNIATSELGSFTTLKPLCPTRWTVRGAAVKQYDVAQFGGDGFNQWLRNSYEGKWSPRQIQEREHSAWTPSCFKGVLQDADVQFRERFHQTSLEILQKLENVLVNGKRDAIVDQYPEINRRMLDVQLAMFKSKNTYISSTGAADILRGMLPEVRGLFDQVEVLVRLLLIVPTSSTEAERSFSALRRLKTWLRNCMKQKRLNNVAVCHIHQKRVDALDRKKICQEFISANDRRQHVFGSFG</sequence>
<evidence type="ECO:0000313" key="4">
    <source>
        <dbReference type="Proteomes" id="UP000438429"/>
    </source>
</evidence>
<dbReference type="AlphaFoldDB" id="A0A6A4S0C0"/>
<dbReference type="InterPro" id="IPR025398">
    <property type="entry name" value="DUF4371"/>
</dbReference>
<evidence type="ECO:0000259" key="1">
    <source>
        <dbReference type="Pfam" id="PF05699"/>
    </source>
</evidence>
<dbReference type="GO" id="GO:0046983">
    <property type="term" value="F:protein dimerization activity"/>
    <property type="evidence" value="ECO:0007669"/>
    <property type="project" value="InterPro"/>
</dbReference>
<dbReference type="Pfam" id="PF14291">
    <property type="entry name" value="DUF4371"/>
    <property type="match status" value="1"/>
</dbReference>
<dbReference type="Pfam" id="PF05699">
    <property type="entry name" value="Dimer_Tnp_hAT"/>
    <property type="match status" value="1"/>
</dbReference>
<reference evidence="3 4" key="1">
    <citation type="submission" date="2019-06" db="EMBL/GenBank/DDBJ databases">
        <title>Draft genomes of female and male turbot (Scophthalmus maximus).</title>
        <authorList>
            <person name="Xu H."/>
            <person name="Xu X.-W."/>
            <person name="Shao C."/>
            <person name="Chen S."/>
        </authorList>
    </citation>
    <scope>NUCLEOTIDE SEQUENCE [LARGE SCALE GENOMIC DNA]</scope>
    <source>
        <strain evidence="3">Ysfricsl-2016a</strain>
        <tissue evidence="3">Blood</tissue>
    </source>
</reference>
<accession>A0A6A4S0C0</accession>